<accession>A0A1D8PDC0</accession>
<dbReference type="GO" id="GO:0005634">
    <property type="term" value="C:nucleus"/>
    <property type="evidence" value="ECO:0007669"/>
    <property type="project" value="UniProtKB-SubCell"/>
</dbReference>
<comment type="subcellular location">
    <subcellularLocation>
        <location evidence="1">Nucleus</location>
    </subcellularLocation>
</comment>
<evidence type="ECO:0000256" key="1">
    <source>
        <dbReference type="ARBA" id="ARBA00004123"/>
    </source>
</evidence>
<evidence type="ECO:0000313" key="5">
    <source>
        <dbReference type="CGD" id="CAL0000178099"/>
    </source>
</evidence>
<dbReference type="GO" id="GO:0035825">
    <property type="term" value="P:homologous recombination"/>
    <property type="evidence" value="ECO:0000315"/>
    <property type="project" value="CGD"/>
</dbReference>
<sequence>MELINQSNNSLSTGLHTAWLLATLGSKPSIRSKLIKKSTINYLSIPELCHELLASTNSTINDAQDKDAIIYEPPTPGNNIRYVSNIMHGISILYRTKINYLMNDLIYIESRLKCHYQNSYNDIVDLSSGSLIKTCLAPSMAKKRAIQYLSDDPAFSIQLGLVAPFTEETDEIAKRRKLDILRKDNDDFPLVNGNGGGLVDQLNFHSMTFTLHPQLDNSFEAEDHSSLNNGNNIGLSTDSEVIPDFEFDNNGDIVGIAGENLLLDSRSPTRELIHNEQADALNVTFDGNDVHEVNPIPLNQTTSISNDLNFYTTTDTPLPNSTQRPIPQQTLGMEKLPFRKLLIDNHTRIDSDSMIHFVMNYESRMNTVMEPVKSVDEVVNNIYGVVDAAPPFTRFVNKITLPNANNNNHNNSVEQSFFTRTASILQKTEETGNENTEEGRNTMNIRNYTMEPEIPDPNMYFEDGSHFELPRESEHIFNLEFDYNDINDVEEDDSIDGANSKNGSQQNSMSFDGSGDNLMTMDSKLNKFYRYIKARSNEFGKLVVGTYLISQAINENNVVLTEHTGDYYQTKFQILVPDSTHALDIDEPPVPRRVAANAFACVLTLATKSLINIEVIQETDELQNNNDINIILPLE</sequence>
<dbReference type="AlphaFoldDB" id="A0A1D8PDC0"/>
<feature type="compositionally biased region" description="Polar residues" evidence="3">
    <location>
        <begin position="497"/>
        <end position="511"/>
    </location>
</feature>
<dbReference type="PANTHER" id="PTHR12585:SF69">
    <property type="entry name" value="FI11703P"/>
    <property type="match status" value="1"/>
</dbReference>
<dbReference type="CGD" id="CAL0000178099">
    <property type="gene designation" value="REC8"/>
</dbReference>
<name>A0A1D8PDC0_CANAL</name>
<dbReference type="Pfam" id="PF04825">
    <property type="entry name" value="Rad21_Rec8_N"/>
    <property type="match status" value="1"/>
</dbReference>
<dbReference type="CDD" id="cd21790">
    <property type="entry name" value="Rad21_Rec8_M_ScRec8p-like"/>
    <property type="match status" value="1"/>
</dbReference>
<dbReference type="STRING" id="237561.A0A1D8PDC0"/>
<dbReference type="RefSeq" id="XP_713586.2">
    <property type="nucleotide sequence ID" value="XM_708493.2"/>
</dbReference>
<dbReference type="FunCoup" id="A0A1D8PDC0">
    <property type="interactions" value="118"/>
</dbReference>
<dbReference type="GO" id="GO:0007064">
    <property type="term" value="P:mitotic sister chromatid cohesion"/>
    <property type="evidence" value="ECO:0000318"/>
    <property type="project" value="GO_Central"/>
</dbReference>
<dbReference type="GO" id="GO:0003682">
    <property type="term" value="F:chromatin binding"/>
    <property type="evidence" value="ECO:0000318"/>
    <property type="project" value="GO_Central"/>
</dbReference>
<organism evidence="6 7">
    <name type="scientific">Candida albicans (strain SC5314 / ATCC MYA-2876)</name>
    <name type="common">Yeast</name>
    <dbReference type="NCBI Taxonomy" id="237561"/>
    <lineage>
        <taxon>Eukaryota</taxon>
        <taxon>Fungi</taxon>
        <taxon>Dikarya</taxon>
        <taxon>Ascomycota</taxon>
        <taxon>Saccharomycotina</taxon>
        <taxon>Pichiomycetes</taxon>
        <taxon>Debaryomycetaceae</taxon>
        <taxon>Candida/Lodderomyces clade</taxon>
        <taxon>Candida</taxon>
    </lineage>
</organism>
<keyword evidence="7" id="KW-1185">Reference proteome</keyword>
<reference evidence="6 7" key="3">
    <citation type="journal article" date="2013" name="Genome Biol.">
        <title>Assembly of a phased diploid Candida albicans genome facilitates allele-specific measurements and provides a simple model for repeat and indel structure.</title>
        <authorList>
            <person name="Muzzey D."/>
            <person name="Schwartz K."/>
            <person name="Weissman J.S."/>
            <person name="Sherlock G."/>
        </authorList>
    </citation>
    <scope>NUCLEOTIDE SEQUENCE [LARGE SCALE GENOMIC DNA]</scope>
    <source>
        <strain evidence="7">SC5314 / ATCC MYA-2876</strain>
    </source>
</reference>
<evidence type="ECO:0000259" key="4">
    <source>
        <dbReference type="Pfam" id="PF04825"/>
    </source>
</evidence>
<dbReference type="EMBL" id="CP017623">
    <property type="protein sequence ID" value="AOW26143.1"/>
    <property type="molecule type" value="Genomic_DNA"/>
</dbReference>
<evidence type="ECO:0000256" key="3">
    <source>
        <dbReference type="SAM" id="MobiDB-lite"/>
    </source>
</evidence>
<dbReference type="GO" id="GO:0030892">
    <property type="term" value="C:mitotic cohesin complex"/>
    <property type="evidence" value="ECO:0000318"/>
    <property type="project" value="GO_Central"/>
</dbReference>
<evidence type="ECO:0000256" key="2">
    <source>
        <dbReference type="ARBA" id="ARBA00023242"/>
    </source>
</evidence>
<evidence type="ECO:0000313" key="6">
    <source>
        <dbReference type="EMBL" id="AOW26143.1"/>
    </source>
</evidence>
<dbReference type="OrthoDB" id="5427633at2759"/>
<dbReference type="InterPro" id="IPR039781">
    <property type="entry name" value="Rad21/Rec8-like"/>
</dbReference>
<keyword evidence="2" id="KW-0539">Nucleus</keyword>
<dbReference type="eggNOG" id="KOG1213">
    <property type="taxonomic scope" value="Eukaryota"/>
</dbReference>
<dbReference type="GeneID" id="3644767"/>
<dbReference type="PANTHER" id="PTHR12585">
    <property type="entry name" value="SCC1 / RAD21 FAMILY MEMBER"/>
    <property type="match status" value="1"/>
</dbReference>
<gene>
    <name evidence="5" type="primary">REC8</name>
    <name evidence="6" type="ordered locus">CAALFM_C104690CA</name>
    <name evidence="5" type="ordered locus">orf19.8398</name>
</gene>
<reference evidence="6 7" key="2">
    <citation type="journal article" date="2007" name="Genome Biol.">
        <title>Assembly of the Candida albicans genome into sixteen supercontigs aligned on the eight chromosomes.</title>
        <authorList>
            <person name="van het Hoog M."/>
            <person name="Rast T.J."/>
            <person name="Martchenko M."/>
            <person name="Grindle S."/>
            <person name="Dignard D."/>
            <person name="Hogues H."/>
            <person name="Cuomo C."/>
            <person name="Berriman M."/>
            <person name="Scherer S."/>
            <person name="Magee B.B."/>
            <person name="Whiteway M."/>
            <person name="Chibana H."/>
            <person name="Nantel A."/>
            <person name="Magee P.T."/>
        </authorList>
    </citation>
    <scope>GENOME REANNOTATION</scope>
    <source>
        <strain evidence="7">SC5314 / ATCC MYA-2876</strain>
    </source>
</reference>
<reference evidence="6 7" key="1">
    <citation type="journal article" date="2004" name="Proc. Natl. Acad. Sci. U.S.A.">
        <title>The diploid genome sequence of Candida albicans.</title>
        <authorList>
            <person name="Jones T."/>
            <person name="Federspiel N.A."/>
            <person name="Chibana H."/>
            <person name="Dungan J."/>
            <person name="Kalman S."/>
            <person name="Magee B.B."/>
            <person name="Newport G."/>
            <person name="Thorstenson Y.R."/>
            <person name="Agabian N."/>
            <person name="Magee P.T."/>
            <person name="Davis R.W."/>
            <person name="Scherer S."/>
        </authorList>
    </citation>
    <scope>NUCLEOTIDE SEQUENCE [LARGE SCALE GENOMIC DNA]</scope>
    <source>
        <strain evidence="7">SC5314 / ATCC MYA-2876</strain>
    </source>
</reference>
<dbReference type="KEGG" id="cal:CAALFM_C104690CA"/>
<dbReference type="InterPro" id="IPR006910">
    <property type="entry name" value="Rad21_Rec8_N"/>
</dbReference>
<feature type="region of interest" description="Disordered" evidence="3">
    <location>
        <begin position="489"/>
        <end position="514"/>
    </location>
</feature>
<feature type="domain" description="Rad21/Rec8-like protein N-terminal" evidence="4">
    <location>
        <begin position="12"/>
        <end position="127"/>
    </location>
</feature>
<proteinExistence type="predicted"/>
<dbReference type="Proteomes" id="UP000000559">
    <property type="component" value="Chromosome 1"/>
</dbReference>
<protein>
    <recommendedName>
        <fullName evidence="4">Rad21/Rec8-like protein N-terminal domain-containing protein</fullName>
    </recommendedName>
</protein>
<dbReference type="VEuPathDB" id="FungiDB:C1_04690C_A"/>
<evidence type="ECO:0000313" key="7">
    <source>
        <dbReference type="Proteomes" id="UP000000559"/>
    </source>
</evidence>
<dbReference type="InParanoid" id="A0A1D8PDC0"/>